<dbReference type="RefSeq" id="WP_057910298.1">
    <property type="nucleotide sequence ID" value="NZ_AZGK01000005.1"/>
</dbReference>
<dbReference type="Gene3D" id="1.10.1740.10">
    <property type="match status" value="1"/>
</dbReference>
<dbReference type="SUPFAM" id="SSF88946">
    <property type="entry name" value="Sigma2 domain of RNA polymerase sigma factors"/>
    <property type="match status" value="1"/>
</dbReference>
<reference evidence="2 3" key="1">
    <citation type="journal article" date="2015" name="Genome Announc.">
        <title>Expanding the biotechnology potential of lactobacilli through comparative genomics of 213 strains and associated genera.</title>
        <authorList>
            <person name="Sun Z."/>
            <person name="Harris H.M."/>
            <person name="McCann A."/>
            <person name="Guo C."/>
            <person name="Argimon S."/>
            <person name="Zhang W."/>
            <person name="Yang X."/>
            <person name="Jeffery I.B."/>
            <person name="Cooney J.C."/>
            <person name="Kagawa T.F."/>
            <person name="Liu W."/>
            <person name="Song Y."/>
            <person name="Salvetti E."/>
            <person name="Wrobel A."/>
            <person name="Rasinkangas P."/>
            <person name="Parkhill J."/>
            <person name="Rea M.C."/>
            <person name="O'Sullivan O."/>
            <person name="Ritari J."/>
            <person name="Douillard F.P."/>
            <person name="Paul Ross R."/>
            <person name="Yang R."/>
            <person name="Briner A.E."/>
            <person name="Felis G.E."/>
            <person name="de Vos W.M."/>
            <person name="Barrangou R."/>
            <person name="Klaenhammer T.R."/>
            <person name="Caufield P.W."/>
            <person name="Cui Y."/>
            <person name="Zhang H."/>
            <person name="O'Toole P.W."/>
        </authorList>
    </citation>
    <scope>NUCLEOTIDE SEQUENCE [LARGE SCALE GENOMIC DNA]</scope>
    <source>
        <strain evidence="2 3">DSM 5707</strain>
    </source>
</reference>
<dbReference type="Proteomes" id="UP000051957">
    <property type="component" value="Unassembled WGS sequence"/>
</dbReference>
<dbReference type="GO" id="GO:0003700">
    <property type="term" value="F:DNA-binding transcription factor activity"/>
    <property type="evidence" value="ECO:0007669"/>
    <property type="project" value="InterPro"/>
</dbReference>
<gene>
    <name evidence="2" type="ORF">FC51_GL001913</name>
</gene>
<proteinExistence type="predicted"/>
<dbReference type="EMBL" id="AZGK01000005">
    <property type="protein sequence ID" value="KRM46643.1"/>
    <property type="molecule type" value="Genomic_DNA"/>
</dbReference>
<evidence type="ECO:0000313" key="3">
    <source>
        <dbReference type="Proteomes" id="UP000051957"/>
    </source>
</evidence>
<dbReference type="InterPro" id="IPR013325">
    <property type="entry name" value="RNA_pol_sigma_r2"/>
</dbReference>
<organism evidence="2 3">
    <name type="scientific">Lentilactobacillus parabuchneri DSM 5707 = NBRC 107865</name>
    <dbReference type="NCBI Taxonomy" id="1423784"/>
    <lineage>
        <taxon>Bacteria</taxon>
        <taxon>Bacillati</taxon>
        <taxon>Bacillota</taxon>
        <taxon>Bacilli</taxon>
        <taxon>Lactobacillales</taxon>
        <taxon>Lactobacillaceae</taxon>
        <taxon>Lentilactobacillus</taxon>
    </lineage>
</organism>
<evidence type="ECO:0000259" key="1">
    <source>
        <dbReference type="Pfam" id="PF04542"/>
    </source>
</evidence>
<sequence length="185" mass="21865">MLPSQEEQLIRAVANRDDEAFAKLFKKYYPIVRKFRQQYYIEGYDFEDLDQEAGIVLYRSACWFKPARKVSFGSFYSLNLRNRLFDLIRSNNAQKRLPSEPLTSIEANERLYEATVADYTASSPETAAIIDEELRKLYSKCSPLEKRAFHLMMNDQEFSKLDAEIRRAIINAFERCRRKFDDEIN</sequence>
<protein>
    <submittedName>
        <fullName evidence="2">Sigma-70 family RNA polymerase sigma factor</fullName>
    </submittedName>
</protein>
<dbReference type="GO" id="GO:0006352">
    <property type="term" value="P:DNA-templated transcription initiation"/>
    <property type="evidence" value="ECO:0007669"/>
    <property type="project" value="InterPro"/>
</dbReference>
<evidence type="ECO:0000313" key="2">
    <source>
        <dbReference type="EMBL" id="KRM46643.1"/>
    </source>
</evidence>
<dbReference type="NCBIfam" id="TIGR02937">
    <property type="entry name" value="sigma70-ECF"/>
    <property type="match status" value="1"/>
</dbReference>
<dbReference type="InterPro" id="IPR014284">
    <property type="entry name" value="RNA_pol_sigma-70_dom"/>
</dbReference>
<dbReference type="InterPro" id="IPR007627">
    <property type="entry name" value="RNA_pol_sigma70_r2"/>
</dbReference>
<dbReference type="AlphaFoldDB" id="A0A0R1Z6E9"/>
<feature type="domain" description="RNA polymerase sigma-70 region 2" evidence="1">
    <location>
        <begin position="24"/>
        <end position="92"/>
    </location>
</feature>
<accession>A0A0R1Z6E9</accession>
<dbReference type="PATRIC" id="fig|1423784.4.peg.1955"/>
<dbReference type="Pfam" id="PF04542">
    <property type="entry name" value="Sigma70_r2"/>
    <property type="match status" value="1"/>
</dbReference>
<comment type="caution">
    <text evidence="2">The sequence shown here is derived from an EMBL/GenBank/DDBJ whole genome shotgun (WGS) entry which is preliminary data.</text>
</comment>
<name>A0A0R1Z6E9_9LACO</name>